<dbReference type="NCBIfam" id="TIGR00262">
    <property type="entry name" value="trpA"/>
    <property type="match status" value="1"/>
</dbReference>
<evidence type="ECO:0000256" key="6">
    <source>
        <dbReference type="ARBA" id="ARBA00023239"/>
    </source>
</evidence>
<evidence type="ECO:0000256" key="2">
    <source>
        <dbReference type="ARBA" id="ARBA00011270"/>
    </source>
</evidence>
<evidence type="ECO:0000256" key="4">
    <source>
        <dbReference type="ARBA" id="ARBA00022822"/>
    </source>
</evidence>
<feature type="active site" description="Proton acceptor" evidence="8">
    <location>
        <position position="60"/>
    </location>
</feature>
<keyword evidence="6 8" id="KW-0456">Lyase</keyword>
<accession>A0ABZ1CCG5</accession>
<dbReference type="HAMAP" id="MF_00131">
    <property type="entry name" value="Trp_synth_alpha"/>
    <property type="match status" value="1"/>
</dbReference>
<evidence type="ECO:0000256" key="5">
    <source>
        <dbReference type="ARBA" id="ARBA00023141"/>
    </source>
</evidence>
<dbReference type="InterPro" id="IPR013785">
    <property type="entry name" value="Aldolase_TIM"/>
</dbReference>
<dbReference type="SUPFAM" id="SSF51366">
    <property type="entry name" value="Ribulose-phoshate binding barrel"/>
    <property type="match status" value="1"/>
</dbReference>
<dbReference type="PANTHER" id="PTHR43406">
    <property type="entry name" value="TRYPTOPHAN SYNTHASE, ALPHA CHAIN"/>
    <property type="match status" value="1"/>
</dbReference>
<dbReference type="PROSITE" id="PS00167">
    <property type="entry name" value="TRP_SYNTHASE_ALPHA"/>
    <property type="match status" value="1"/>
</dbReference>
<evidence type="ECO:0000256" key="3">
    <source>
        <dbReference type="ARBA" id="ARBA00022605"/>
    </source>
</evidence>
<name>A0ABZ1CCG5_9BACT</name>
<reference evidence="10 11" key="1">
    <citation type="submission" date="2023-12" db="EMBL/GenBank/DDBJ databases">
        <title>Description of an unclassified Opitutus bacterium of Verrucomicrobiota.</title>
        <authorList>
            <person name="Zhang D.-F."/>
        </authorList>
    </citation>
    <scope>NUCLEOTIDE SEQUENCE [LARGE SCALE GENOMIC DNA]</scope>
    <source>
        <strain evidence="10 11">WL0086</strain>
    </source>
</reference>
<sequence>MDRIAQAFARAQAQNRAAFVAYLCAGDPDFDSSLEACRALLRNGVDVLELGVPFSDPLADGLTNQLAAQRALEGGMTAERVFAFVAELRSEFPETPIVFYTYYNLVFSNGVDAYVKRAKEAGLDGLLTLDLPPEEADELSAACQAHGLKTVFIVAPTTPEARLPTIAAATTGFIYYVSREGVTGERDSVAANVPDAIATIKRHTELPVVVGFGISRREHVHEVAAHADGVVVGSALVNVIRDRVDARAEIGPAMAAKVSDLVAGVGRD</sequence>
<dbReference type="Proteomes" id="UP000738431">
    <property type="component" value="Chromosome"/>
</dbReference>
<dbReference type="EC" id="4.2.1.20" evidence="8"/>
<gene>
    <name evidence="8 10" type="primary">trpA</name>
    <name evidence="10" type="ORF">K1X11_006905</name>
</gene>
<dbReference type="CDD" id="cd04724">
    <property type="entry name" value="Tryptophan_synthase_alpha"/>
    <property type="match status" value="1"/>
</dbReference>
<comment type="similarity">
    <text evidence="8 9">Belongs to the TrpA family.</text>
</comment>
<dbReference type="InterPro" id="IPR018204">
    <property type="entry name" value="Trp_synthase_alpha_AS"/>
</dbReference>
<dbReference type="RefSeq" id="WP_221031002.1">
    <property type="nucleotide sequence ID" value="NZ_CP139781.1"/>
</dbReference>
<comment type="catalytic activity">
    <reaction evidence="7 8">
        <text>(1S,2R)-1-C-(indol-3-yl)glycerol 3-phosphate + L-serine = D-glyceraldehyde 3-phosphate + L-tryptophan + H2O</text>
        <dbReference type="Rhea" id="RHEA:10532"/>
        <dbReference type="ChEBI" id="CHEBI:15377"/>
        <dbReference type="ChEBI" id="CHEBI:33384"/>
        <dbReference type="ChEBI" id="CHEBI:57912"/>
        <dbReference type="ChEBI" id="CHEBI:58866"/>
        <dbReference type="ChEBI" id="CHEBI:59776"/>
        <dbReference type="EC" id="4.2.1.20"/>
    </reaction>
</comment>
<feature type="active site" description="Proton acceptor" evidence="8">
    <location>
        <position position="49"/>
    </location>
</feature>
<organism evidence="10 11">
    <name type="scientific">Actomonas aquatica</name>
    <dbReference type="NCBI Taxonomy" id="2866162"/>
    <lineage>
        <taxon>Bacteria</taxon>
        <taxon>Pseudomonadati</taxon>
        <taxon>Verrucomicrobiota</taxon>
        <taxon>Opitutia</taxon>
        <taxon>Opitutales</taxon>
        <taxon>Opitutaceae</taxon>
        <taxon>Actomonas</taxon>
    </lineage>
</organism>
<dbReference type="EMBL" id="CP139781">
    <property type="protein sequence ID" value="WRQ89132.1"/>
    <property type="molecule type" value="Genomic_DNA"/>
</dbReference>
<evidence type="ECO:0000313" key="11">
    <source>
        <dbReference type="Proteomes" id="UP000738431"/>
    </source>
</evidence>
<comment type="pathway">
    <text evidence="1 8">Amino-acid biosynthesis; L-tryptophan biosynthesis; L-tryptophan from chorismate: step 5/5.</text>
</comment>
<dbReference type="Pfam" id="PF00290">
    <property type="entry name" value="Trp_syntA"/>
    <property type="match status" value="1"/>
</dbReference>
<keyword evidence="4 8" id="KW-0822">Tryptophan biosynthesis</keyword>
<evidence type="ECO:0000256" key="9">
    <source>
        <dbReference type="RuleBase" id="RU003662"/>
    </source>
</evidence>
<protein>
    <recommendedName>
        <fullName evidence="8">Tryptophan synthase alpha chain</fullName>
        <ecNumber evidence="8">4.2.1.20</ecNumber>
    </recommendedName>
</protein>
<evidence type="ECO:0000313" key="10">
    <source>
        <dbReference type="EMBL" id="WRQ89132.1"/>
    </source>
</evidence>
<evidence type="ECO:0000256" key="8">
    <source>
        <dbReference type="HAMAP-Rule" id="MF_00131"/>
    </source>
</evidence>
<proteinExistence type="inferred from homology"/>
<comment type="function">
    <text evidence="8">The alpha subunit is responsible for the aldol cleavage of indoleglycerol phosphate to indole and glyceraldehyde 3-phosphate.</text>
</comment>
<dbReference type="InterPro" id="IPR011060">
    <property type="entry name" value="RibuloseP-bd_barrel"/>
</dbReference>
<evidence type="ECO:0000256" key="1">
    <source>
        <dbReference type="ARBA" id="ARBA00004733"/>
    </source>
</evidence>
<keyword evidence="11" id="KW-1185">Reference proteome</keyword>
<dbReference type="PANTHER" id="PTHR43406:SF1">
    <property type="entry name" value="TRYPTOPHAN SYNTHASE ALPHA CHAIN, CHLOROPLASTIC"/>
    <property type="match status" value="1"/>
</dbReference>
<dbReference type="GO" id="GO:0004834">
    <property type="term" value="F:tryptophan synthase activity"/>
    <property type="evidence" value="ECO:0007669"/>
    <property type="project" value="UniProtKB-EC"/>
</dbReference>
<comment type="subunit">
    <text evidence="2 8">Tetramer of two alpha and two beta chains.</text>
</comment>
<keyword evidence="5 8" id="KW-0057">Aromatic amino acid biosynthesis</keyword>
<evidence type="ECO:0000256" key="7">
    <source>
        <dbReference type="ARBA" id="ARBA00049047"/>
    </source>
</evidence>
<dbReference type="Gene3D" id="3.20.20.70">
    <property type="entry name" value="Aldolase class I"/>
    <property type="match status" value="1"/>
</dbReference>
<dbReference type="InterPro" id="IPR002028">
    <property type="entry name" value="Trp_synthase_suA"/>
</dbReference>
<keyword evidence="3 8" id="KW-0028">Amino-acid biosynthesis</keyword>